<dbReference type="AlphaFoldDB" id="A0A0A9ADH1"/>
<dbReference type="EMBL" id="GBRH01252803">
    <property type="protein sequence ID" value="JAD45092.1"/>
    <property type="molecule type" value="Transcribed_RNA"/>
</dbReference>
<evidence type="ECO:0000313" key="1">
    <source>
        <dbReference type="EMBL" id="JAD45092.1"/>
    </source>
</evidence>
<protein>
    <submittedName>
        <fullName evidence="1">Uncharacterized protein</fullName>
    </submittedName>
</protein>
<accession>A0A0A9ADH1</accession>
<sequence>MQSRLRFRFQVHSGVCDGAIRIFRRCSTFEVAFYFSSFGTGICSKRYGIKWCFRQ</sequence>
<organism evidence="1">
    <name type="scientific">Arundo donax</name>
    <name type="common">Giant reed</name>
    <name type="synonym">Donax arundinaceus</name>
    <dbReference type="NCBI Taxonomy" id="35708"/>
    <lineage>
        <taxon>Eukaryota</taxon>
        <taxon>Viridiplantae</taxon>
        <taxon>Streptophyta</taxon>
        <taxon>Embryophyta</taxon>
        <taxon>Tracheophyta</taxon>
        <taxon>Spermatophyta</taxon>
        <taxon>Magnoliopsida</taxon>
        <taxon>Liliopsida</taxon>
        <taxon>Poales</taxon>
        <taxon>Poaceae</taxon>
        <taxon>PACMAD clade</taxon>
        <taxon>Arundinoideae</taxon>
        <taxon>Arundineae</taxon>
        <taxon>Arundo</taxon>
    </lineage>
</organism>
<name>A0A0A9ADH1_ARUDO</name>
<proteinExistence type="predicted"/>
<reference evidence="1" key="1">
    <citation type="submission" date="2014-09" db="EMBL/GenBank/DDBJ databases">
        <authorList>
            <person name="Magalhaes I.L.F."/>
            <person name="Oliveira U."/>
            <person name="Santos F.R."/>
            <person name="Vidigal T.H.D.A."/>
            <person name="Brescovit A.D."/>
            <person name="Santos A.J."/>
        </authorList>
    </citation>
    <scope>NUCLEOTIDE SEQUENCE</scope>
    <source>
        <tissue evidence="1">Shoot tissue taken approximately 20 cm above the soil surface</tissue>
    </source>
</reference>
<reference evidence="1" key="2">
    <citation type="journal article" date="2015" name="Data Brief">
        <title>Shoot transcriptome of the giant reed, Arundo donax.</title>
        <authorList>
            <person name="Barrero R.A."/>
            <person name="Guerrero F.D."/>
            <person name="Moolhuijzen P."/>
            <person name="Goolsby J.A."/>
            <person name="Tidwell J."/>
            <person name="Bellgard S.E."/>
            <person name="Bellgard M.I."/>
        </authorList>
    </citation>
    <scope>NUCLEOTIDE SEQUENCE</scope>
    <source>
        <tissue evidence="1">Shoot tissue taken approximately 20 cm above the soil surface</tissue>
    </source>
</reference>